<dbReference type="NCBIfam" id="TIGR01682">
    <property type="entry name" value="moaD"/>
    <property type="match status" value="1"/>
</dbReference>
<dbReference type="InterPro" id="IPR044672">
    <property type="entry name" value="MOCS2A"/>
</dbReference>
<keyword evidence="1" id="KW-0547">Nucleotide-binding</keyword>
<dbReference type="CDD" id="cd00754">
    <property type="entry name" value="Ubl_MoaD"/>
    <property type="match status" value="1"/>
</dbReference>
<evidence type="ECO:0000313" key="5">
    <source>
        <dbReference type="Proteomes" id="UP001597214"/>
    </source>
</evidence>
<name>A0ABW4LRE5_9BACI</name>
<dbReference type="RefSeq" id="WP_377928280.1">
    <property type="nucleotide sequence ID" value="NZ_JBHUEM010000015.1"/>
</dbReference>
<keyword evidence="5" id="KW-1185">Reference proteome</keyword>
<dbReference type="PANTHER" id="PTHR33359:SF1">
    <property type="entry name" value="MOLYBDOPTERIN SYNTHASE SULFUR CARRIER SUBUNIT"/>
    <property type="match status" value="1"/>
</dbReference>
<dbReference type="Pfam" id="PF02597">
    <property type="entry name" value="ThiS"/>
    <property type="match status" value="1"/>
</dbReference>
<dbReference type="PANTHER" id="PTHR33359">
    <property type="entry name" value="MOLYBDOPTERIN SYNTHASE SULFUR CARRIER SUBUNIT"/>
    <property type="match status" value="1"/>
</dbReference>
<comment type="similarity">
    <text evidence="2">Belongs to the MoaD family.</text>
</comment>
<dbReference type="InterPro" id="IPR012675">
    <property type="entry name" value="Beta-grasp_dom_sf"/>
</dbReference>
<organism evidence="4 5">
    <name type="scientific">Bacillus salitolerans</name>
    <dbReference type="NCBI Taxonomy" id="1437434"/>
    <lineage>
        <taxon>Bacteria</taxon>
        <taxon>Bacillati</taxon>
        <taxon>Bacillota</taxon>
        <taxon>Bacilli</taxon>
        <taxon>Bacillales</taxon>
        <taxon>Bacillaceae</taxon>
        <taxon>Bacillus</taxon>
    </lineage>
</organism>
<dbReference type="Gene3D" id="3.10.20.30">
    <property type="match status" value="1"/>
</dbReference>
<reference evidence="5" key="1">
    <citation type="journal article" date="2019" name="Int. J. Syst. Evol. Microbiol.">
        <title>The Global Catalogue of Microorganisms (GCM) 10K type strain sequencing project: providing services to taxonomists for standard genome sequencing and annotation.</title>
        <authorList>
            <consortium name="The Broad Institute Genomics Platform"/>
            <consortium name="The Broad Institute Genome Sequencing Center for Infectious Disease"/>
            <person name="Wu L."/>
            <person name="Ma J."/>
        </authorList>
    </citation>
    <scope>NUCLEOTIDE SEQUENCE [LARGE SCALE GENOMIC DNA]</scope>
    <source>
        <strain evidence="5">CCUG 49339</strain>
    </source>
</reference>
<evidence type="ECO:0000256" key="2">
    <source>
        <dbReference type="ARBA" id="ARBA00024200"/>
    </source>
</evidence>
<dbReference type="SUPFAM" id="SSF54285">
    <property type="entry name" value="MoaD/ThiS"/>
    <property type="match status" value="1"/>
</dbReference>
<protein>
    <recommendedName>
        <fullName evidence="3">Molybdopterin synthase sulfur carrier subunit</fullName>
    </recommendedName>
</protein>
<comment type="caution">
    <text evidence="4">The sequence shown here is derived from an EMBL/GenBank/DDBJ whole genome shotgun (WGS) entry which is preliminary data.</text>
</comment>
<evidence type="ECO:0000313" key="4">
    <source>
        <dbReference type="EMBL" id="MFD1737082.1"/>
    </source>
</evidence>
<dbReference type="InterPro" id="IPR003749">
    <property type="entry name" value="ThiS/MoaD-like"/>
</dbReference>
<evidence type="ECO:0000256" key="1">
    <source>
        <dbReference type="ARBA" id="ARBA00022741"/>
    </source>
</evidence>
<gene>
    <name evidence="4" type="primary">moaD</name>
    <name evidence="4" type="ORF">ACFSCX_11015</name>
</gene>
<dbReference type="Proteomes" id="UP001597214">
    <property type="component" value="Unassembled WGS sequence"/>
</dbReference>
<sequence length="77" mass="8497">MIKVLFFAHLKDQVGVGNIEVQEDQLTVKSLLEKVVKEYSLSDIDHIMVSINEEYAVKDDIIRSGDVVALIPPVSGG</sequence>
<evidence type="ECO:0000256" key="3">
    <source>
        <dbReference type="ARBA" id="ARBA00024247"/>
    </source>
</evidence>
<accession>A0ABW4LRE5</accession>
<dbReference type="InterPro" id="IPR016155">
    <property type="entry name" value="Mopterin_synth/thiamin_S_b"/>
</dbReference>
<dbReference type="EMBL" id="JBHUEM010000015">
    <property type="protein sequence ID" value="MFD1737082.1"/>
    <property type="molecule type" value="Genomic_DNA"/>
</dbReference>
<proteinExistence type="inferred from homology"/>